<dbReference type="Proteomes" id="UP000199181">
    <property type="component" value="Unassembled WGS sequence"/>
</dbReference>
<accession>A0A1I0FFI1</accession>
<dbReference type="SUPFAM" id="SSF111369">
    <property type="entry name" value="HlyD-like secretion proteins"/>
    <property type="match status" value="1"/>
</dbReference>
<dbReference type="EMBL" id="FOIJ01000003">
    <property type="protein sequence ID" value="SET56742.1"/>
    <property type="molecule type" value="Genomic_DNA"/>
</dbReference>
<dbReference type="InterPro" id="IPR058792">
    <property type="entry name" value="Beta-barrel_RND_2"/>
</dbReference>
<comment type="similarity">
    <text evidence="1">Belongs to the membrane fusion protein (MFP) (TC 8.A.1) family.</text>
</comment>
<organism evidence="5 6">
    <name type="scientific">Stigmatella erecta</name>
    <dbReference type="NCBI Taxonomy" id="83460"/>
    <lineage>
        <taxon>Bacteria</taxon>
        <taxon>Pseudomonadati</taxon>
        <taxon>Myxococcota</taxon>
        <taxon>Myxococcia</taxon>
        <taxon>Myxococcales</taxon>
        <taxon>Cystobacterineae</taxon>
        <taxon>Archangiaceae</taxon>
        <taxon>Stigmatella</taxon>
    </lineage>
</organism>
<dbReference type="AlphaFoldDB" id="A0A1I0FFI1"/>
<gene>
    <name evidence="5" type="ORF">SAMN05443639_103378</name>
</gene>
<evidence type="ECO:0000313" key="5">
    <source>
        <dbReference type="EMBL" id="SET56742.1"/>
    </source>
</evidence>
<keyword evidence="2" id="KW-0472">Membrane</keyword>
<feature type="domain" description="CusB-like beta-barrel" evidence="4">
    <location>
        <begin position="218"/>
        <end position="292"/>
    </location>
</feature>
<keyword evidence="2" id="KW-0812">Transmembrane</keyword>
<dbReference type="PANTHER" id="PTHR30469">
    <property type="entry name" value="MULTIDRUG RESISTANCE PROTEIN MDTA"/>
    <property type="match status" value="1"/>
</dbReference>
<evidence type="ECO:0000259" key="4">
    <source>
        <dbReference type="Pfam" id="PF25954"/>
    </source>
</evidence>
<keyword evidence="6" id="KW-1185">Reference proteome</keyword>
<dbReference type="Gene3D" id="1.10.287.470">
    <property type="entry name" value="Helix hairpin bin"/>
    <property type="match status" value="1"/>
</dbReference>
<sequence length="393" mass="41408">MPVSAPSDVPSLSPRPASNRKRWILGILALLGIIAVLVGIKAAQIGAMIDAGASYVPPPESVTSVKAEAITWHASQRAVGTVLAVRGVTLGSEVPGIVREIGFENGARVKKGQVLVQLDTASEAAQLVGAEADAELARLTRTRVQSLTTQGSKPQADLETAQARAVQAEATVTNLRVLIAKKVIRAPFDGRIGIRQVELGQVVSPGSPIASLQSMDPVHVEFLLPQQALADVKPGQKVRVHVDVFPKDTWEGALTTINPEVELSSRNVRMRATVPNTDGRLLPGMFATIDVLSEDTREVVAIPATAVLFAPYGDSVFVLEEGKDAAGKPNLVAQQRFTRLGERRGDFVAVTSGLKPGETVVSNGVFKLRNGAAVVVNNALAPQAETAPQPVAP</sequence>
<keyword evidence="2" id="KW-1133">Transmembrane helix</keyword>
<dbReference type="Pfam" id="PF25917">
    <property type="entry name" value="BSH_RND"/>
    <property type="match status" value="1"/>
</dbReference>
<dbReference type="PANTHER" id="PTHR30469:SF11">
    <property type="entry name" value="BLL4320 PROTEIN"/>
    <property type="match status" value="1"/>
</dbReference>
<dbReference type="InterPro" id="IPR058625">
    <property type="entry name" value="MdtA-like_BSH"/>
</dbReference>
<dbReference type="Gene3D" id="2.40.50.100">
    <property type="match status" value="1"/>
</dbReference>
<protein>
    <submittedName>
        <fullName evidence="5">Membrane fusion protein, multidrug efflux system</fullName>
    </submittedName>
</protein>
<feature type="transmembrane region" description="Helical" evidence="2">
    <location>
        <begin position="23"/>
        <end position="40"/>
    </location>
</feature>
<dbReference type="FunFam" id="2.40.30.170:FF:000010">
    <property type="entry name" value="Efflux RND transporter periplasmic adaptor subunit"/>
    <property type="match status" value="1"/>
</dbReference>
<proteinExistence type="inferred from homology"/>
<evidence type="ECO:0000256" key="1">
    <source>
        <dbReference type="ARBA" id="ARBA00009477"/>
    </source>
</evidence>
<dbReference type="Pfam" id="PF25954">
    <property type="entry name" value="Beta-barrel_RND_2"/>
    <property type="match status" value="1"/>
</dbReference>
<name>A0A1I0FFI1_9BACT</name>
<dbReference type="GO" id="GO:1990281">
    <property type="term" value="C:efflux pump complex"/>
    <property type="evidence" value="ECO:0007669"/>
    <property type="project" value="TreeGrafter"/>
</dbReference>
<evidence type="ECO:0000313" key="6">
    <source>
        <dbReference type="Proteomes" id="UP000199181"/>
    </source>
</evidence>
<dbReference type="GO" id="GO:0015562">
    <property type="term" value="F:efflux transmembrane transporter activity"/>
    <property type="evidence" value="ECO:0007669"/>
    <property type="project" value="TreeGrafter"/>
</dbReference>
<reference evidence="6" key="1">
    <citation type="submission" date="2016-10" db="EMBL/GenBank/DDBJ databases">
        <authorList>
            <person name="Varghese N."/>
            <person name="Submissions S."/>
        </authorList>
    </citation>
    <scope>NUCLEOTIDE SEQUENCE [LARGE SCALE GENOMIC DNA]</scope>
    <source>
        <strain evidence="6">DSM 16858</strain>
    </source>
</reference>
<dbReference type="Gene3D" id="2.40.30.170">
    <property type="match status" value="1"/>
</dbReference>
<dbReference type="NCBIfam" id="TIGR01730">
    <property type="entry name" value="RND_mfp"/>
    <property type="match status" value="1"/>
</dbReference>
<dbReference type="InterPro" id="IPR006143">
    <property type="entry name" value="RND_pump_MFP"/>
</dbReference>
<evidence type="ECO:0000256" key="2">
    <source>
        <dbReference type="SAM" id="Phobius"/>
    </source>
</evidence>
<evidence type="ECO:0000259" key="3">
    <source>
        <dbReference type="Pfam" id="PF25917"/>
    </source>
</evidence>
<feature type="domain" description="Multidrug resistance protein MdtA-like barrel-sandwich hybrid" evidence="3">
    <location>
        <begin position="87"/>
        <end position="208"/>
    </location>
</feature>
<dbReference type="Gene3D" id="2.40.420.20">
    <property type="match status" value="1"/>
</dbReference>